<protein>
    <submittedName>
        <fullName evidence="2">Uncharacterized protein</fullName>
    </submittedName>
</protein>
<comment type="caution">
    <text evidence="2">The sequence shown here is derived from an EMBL/GenBank/DDBJ whole genome shotgun (WGS) entry which is preliminary data.</text>
</comment>
<dbReference type="Proteomes" id="UP001205601">
    <property type="component" value="Unassembled WGS sequence"/>
</dbReference>
<evidence type="ECO:0000256" key="1">
    <source>
        <dbReference type="SAM" id="Phobius"/>
    </source>
</evidence>
<keyword evidence="1" id="KW-0472">Membrane</keyword>
<keyword evidence="3" id="KW-1185">Reference proteome</keyword>
<dbReference type="EMBL" id="JAOCQF010000001">
    <property type="protein sequence ID" value="MCT8328065.1"/>
    <property type="molecule type" value="Genomic_DNA"/>
</dbReference>
<gene>
    <name evidence="2" type="ORF">N5I32_00895</name>
</gene>
<evidence type="ECO:0000313" key="2">
    <source>
        <dbReference type="EMBL" id="MCT8328065.1"/>
    </source>
</evidence>
<dbReference type="RefSeq" id="WP_261493511.1">
    <property type="nucleotide sequence ID" value="NZ_JAOCQF010000001.1"/>
</dbReference>
<organism evidence="2 3">
    <name type="scientific">Albidovulum sediminis</name>
    <dbReference type="NCBI Taxonomy" id="3066345"/>
    <lineage>
        <taxon>Bacteria</taxon>
        <taxon>Pseudomonadati</taxon>
        <taxon>Pseudomonadota</taxon>
        <taxon>Alphaproteobacteria</taxon>
        <taxon>Rhodobacterales</taxon>
        <taxon>Paracoccaceae</taxon>
        <taxon>Albidovulum</taxon>
    </lineage>
</organism>
<keyword evidence="1" id="KW-1133">Transmembrane helix</keyword>
<sequence>MQQLKKPPPRTFRQVPRSTGFSAALAAVLLSPVFVGMILCSALGDRFCIWCLRAGRMAARLGQGKGGPEA</sequence>
<name>A0ABT2NH33_9RHOB</name>
<reference evidence="3" key="1">
    <citation type="submission" date="2023-07" db="EMBL/GenBank/DDBJ databases">
        <title>Defluviimonas sediminis sp. nov., isolated from mangrove sediment.</title>
        <authorList>
            <person name="Liu L."/>
            <person name="Li J."/>
            <person name="Huang Y."/>
            <person name="Pan J."/>
            <person name="Li M."/>
        </authorList>
    </citation>
    <scope>NUCLEOTIDE SEQUENCE [LARGE SCALE GENOMIC DNA]</scope>
    <source>
        <strain evidence="3">FT324</strain>
    </source>
</reference>
<keyword evidence="1" id="KW-0812">Transmembrane</keyword>
<accession>A0ABT2NH33</accession>
<feature type="transmembrane region" description="Helical" evidence="1">
    <location>
        <begin position="21"/>
        <end position="44"/>
    </location>
</feature>
<evidence type="ECO:0000313" key="3">
    <source>
        <dbReference type="Proteomes" id="UP001205601"/>
    </source>
</evidence>
<proteinExistence type="predicted"/>